<gene>
    <name evidence="4" type="ORF">HPB51_010038</name>
</gene>
<dbReference type="PROSITE" id="PS50158">
    <property type="entry name" value="ZF_CCHC"/>
    <property type="match status" value="1"/>
</dbReference>
<evidence type="ECO:0000313" key="5">
    <source>
        <dbReference type="Proteomes" id="UP000821866"/>
    </source>
</evidence>
<dbReference type="Proteomes" id="UP000821866">
    <property type="component" value="Unassembled WGS sequence"/>
</dbReference>
<evidence type="ECO:0000259" key="3">
    <source>
        <dbReference type="PROSITE" id="PS50158"/>
    </source>
</evidence>
<dbReference type="GO" id="GO:0003723">
    <property type="term" value="F:RNA binding"/>
    <property type="evidence" value="ECO:0007669"/>
    <property type="project" value="InterPro"/>
</dbReference>
<dbReference type="PANTHER" id="PTHR22639:SF3">
    <property type="entry name" value="ZINC FINGER CCHC DOMAIN-CONTAINING PROTEIN 3"/>
    <property type="match status" value="1"/>
</dbReference>
<feature type="compositionally biased region" description="Basic and acidic residues" evidence="2">
    <location>
        <begin position="281"/>
        <end position="294"/>
    </location>
</feature>
<evidence type="ECO:0000313" key="4">
    <source>
        <dbReference type="EMBL" id="KAH8025580.1"/>
    </source>
</evidence>
<dbReference type="GO" id="GO:0008270">
    <property type="term" value="F:zinc ion binding"/>
    <property type="evidence" value="ECO:0007669"/>
    <property type="project" value="UniProtKB-KW"/>
</dbReference>
<protein>
    <recommendedName>
        <fullName evidence="3">CCHC-type domain-containing protein</fullName>
    </recommendedName>
</protein>
<dbReference type="AlphaFoldDB" id="A0A9J6DU81"/>
<reference evidence="4" key="2">
    <citation type="submission" date="2021-09" db="EMBL/GenBank/DDBJ databases">
        <authorList>
            <person name="Jia N."/>
            <person name="Wang J."/>
            <person name="Shi W."/>
            <person name="Du L."/>
            <person name="Sun Y."/>
            <person name="Zhan W."/>
            <person name="Jiang J."/>
            <person name="Wang Q."/>
            <person name="Zhang B."/>
            <person name="Ji P."/>
            <person name="Sakyi L.B."/>
            <person name="Cui X."/>
            <person name="Yuan T."/>
            <person name="Jiang B."/>
            <person name="Yang W."/>
            <person name="Lam T.T.-Y."/>
            <person name="Chang Q."/>
            <person name="Ding S."/>
            <person name="Wang X."/>
            <person name="Zhu J."/>
            <person name="Ruan X."/>
            <person name="Zhao L."/>
            <person name="Wei J."/>
            <person name="Que T."/>
            <person name="Du C."/>
            <person name="Cheng J."/>
            <person name="Dai P."/>
            <person name="Han X."/>
            <person name="Huang E."/>
            <person name="Gao Y."/>
            <person name="Liu J."/>
            <person name="Shao H."/>
            <person name="Ye R."/>
            <person name="Li L."/>
            <person name="Wei W."/>
            <person name="Wang X."/>
            <person name="Wang C."/>
            <person name="Huo Q."/>
            <person name="Li W."/>
            <person name="Guo W."/>
            <person name="Chen H."/>
            <person name="Chen S."/>
            <person name="Zhou L."/>
            <person name="Zhou L."/>
            <person name="Ni X."/>
            <person name="Tian J."/>
            <person name="Zhou Y."/>
            <person name="Sheng Y."/>
            <person name="Liu T."/>
            <person name="Pan Y."/>
            <person name="Xia L."/>
            <person name="Li J."/>
            <person name="Zhao F."/>
            <person name="Cao W."/>
        </authorList>
    </citation>
    <scope>NUCLEOTIDE SEQUENCE</scope>
    <source>
        <strain evidence="4">Rmic-2018</strain>
        <tissue evidence="4">Larvae</tissue>
    </source>
</reference>
<dbReference type="PANTHER" id="PTHR22639">
    <property type="entry name" value="GAG-RELATED PROTEIN"/>
    <property type="match status" value="1"/>
</dbReference>
<comment type="caution">
    <text evidence="4">The sequence shown here is derived from an EMBL/GenBank/DDBJ whole genome shotgun (WGS) entry which is preliminary data.</text>
</comment>
<feature type="compositionally biased region" description="Acidic residues" evidence="2">
    <location>
        <begin position="234"/>
        <end position="246"/>
    </location>
</feature>
<feature type="region of interest" description="Disordered" evidence="2">
    <location>
        <begin position="206"/>
        <end position="308"/>
    </location>
</feature>
<proteinExistence type="predicted"/>
<dbReference type="InterPro" id="IPR001878">
    <property type="entry name" value="Znf_CCHC"/>
</dbReference>
<sequence>MELCVFLHGDPSKRPYRIEDFLEPLEEAGTLKAAKDTVVGKGGLRVKGGYCAIIDPCKQEITLKIHWVPFHIPKEALRKALSEFGEVKDVRLDEWRVPGFEFAESTTRVVRMVLNEGVSVEELPHLFKFYNGSVLVVVPGRAPVCLRCRRRGHIRRDCQTPLCTGCRAFGHVREDCARTYVSVIGASPAVDDSDKNIMDADEAETVTPMAEDCSSQHGPSRQPVRSESSLTEPEVTDEETIEDESAVEQQECGDRRGCDLSKDSAAPTKRPRTDATLPSEKASDCKQQRRERPSPKAGGLKGNTSAMS</sequence>
<reference evidence="4" key="1">
    <citation type="journal article" date="2020" name="Cell">
        <title>Large-Scale Comparative Analyses of Tick Genomes Elucidate Their Genetic Diversity and Vector Capacities.</title>
        <authorList>
            <consortium name="Tick Genome and Microbiome Consortium (TIGMIC)"/>
            <person name="Jia N."/>
            <person name="Wang J."/>
            <person name="Shi W."/>
            <person name="Du L."/>
            <person name="Sun Y."/>
            <person name="Zhan W."/>
            <person name="Jiang J.F."/>
            <person name="Wang Q."/>
            <person name="Zhang B."/>
            <person name="Ji P."/>
            <person name="Bell-Sakyi L."/>
            <person name="Cui X.M."/>
            <person name="Yuan T.T."/>
            <person name="Jiang B.G."/>
            <person name="Yang W.F."/>
            <person name="Lam T.T."/>
            <person name="Chang Q.C."/>
            <person name="Ding S.J."/>
            <person name="Wang X.J."/>
            <person name="Zhu J.G."/>
            <person name="Ruan X.D."/>
            <person name="Zhao L."/>
            <person name="Wei J.T."/>
            <person name="Ye R.Z."/>
            <person name="Que T.C."/>
            <person name="Du C.H."/>
            <person name="Zhou Y.H."/>
            <person name="Cheng J.X."/>
            <person name="Dai P.F."/>
            <person name="Guo W.B."/>
            <person name="Han X.H."/>
            <person name="Huang E.J."/>
            <person name="Li L.F."/>
            <person name="Wei W."/>
            <person name="Gao Y.C."/>
            <person name="Liu J.Z."/>
            <person name="Shao H.Z."/>
            <person name="Wang X."/>
            <person name="Wang C.C."/>
            <person name="Yang T.C."/>
            <person name="Huo Q.B."/>
            <person name="Li W."/>
            <person name="Chen H.Y."/>
            <person name="Chen S.E."/>
            <person name="Zhou L.G."/>
            <person name="Ni X.B."/>
            <person name="Tian J.H."/>
            <person name="Sheng Y."/>
            <person name="Liu T."/>
            <person name="Pan Y.S."/>
            <person name="Xia L.Y."/>
            <person name="Li J."/>
            <person name="Zhao F."/>
            <person name="Cao W.C."/>
        </authorList>
    </citation>
    <scope>NUCLEOTIDE SEQUENCE</scope>
    <source>
        <strain evidence="4">Rmic-2018</strain>
    </source>
</reference>
<feature type="compositionally biased region" description="Polar residues" evidence="2">
    <location>
        <begin position="213"/>
        <end position="231"/>
    </location>
</feature>
<dbReference type="GO" id="GO:0003690">
    <property type="term" value="F:double-stranded DNA binding"/>
    <property type="evidence" value="ECO:0007669"/>
    <property type="project" value="InterPro"/>
</dbReference>
<keyword evidence="5" id="KW-1185">Reference proteome</keyword>
<keyword evidence="1" id="KW-0862">Zinc</keyword>
<evidence type="ECO:0000256" key="1">
    <source>
        <dbReference type="PROSITE-ProRule" id="PRU00047"/>
    </source>
</evidence>
<dbReference type="GO" id="GO:0002218">
    <property type="term" value="P:activation of innate immune response"/>
    <property type="evidence" value="ECO:0007669"/>
    <property type="project" value="InterPro"/>
</dbReference>
<feature type="domain" description="CCHC-type" evidence="3">
    <location>
        <begin position="145"/>
        <end position="158"/>
    </location>
</feature>
<feature type="compositionally biased region" description="Basic and acidic residues" evidence="2">
    <location>
        <begin position="252"/>
        <end position="262"/>
    </location>
</feature>
<dbReference type="InterPro" id="IPR042509">
    <property type="entry name" value="ZCCHC3"/>
</dbReference>
<dbReference type="VEuPathDB" id="VectorBase:LOC119179324"/>
<dbReference type="SMART" id="SM00343">
    <property type="entry name" value="ZnF_C2HC"/>
    <property type="match status" value="2"/>
</dbReference>
<dbReference type="Gene3D" id="4.10.60.10">
    <property type="entry name" value="Zinc finger, CCHC-type"/>
    <property type="match status" value="1"/>
</dbReference>
<dbReference type="EMBL" id="JABSTU010000007">
    <property type="protein sequence ID" value="KAH8025580.1"/>
    <property type="molecule type" value="Genomic_DNA"/>
</dbReference>
<keyword evidence="1" id="KW-0863">Zinc-finger</keyword>
<organism evidence="4 5">
    <name type="scientific">Rhipicephalus microplus</name>
    <name type="common">Cattle tick</name>
    <name type="synonym">Boophilus microplus</name>
    <dbReference type="NCBI Taxonomy" id="6941"/>
    <lineage>
        <taxon>Eukaryota</taxon>
        <taxon>Metazoa</taxon>
        <taxon>Ecdysozoa</taxon>
        <taxon>Arthropoda</taxon>
        <taxon>Chelicerata</taxon>
        <taxon>Arachnida</taxon>
        <taxon>Acari</taxon>
        <taxon>Parasitiformes</taxon>
        <taxon>Ixodida</taxon>
        <taxon>Ixodoidea</taxon>
        <taxon>Ixodidae</taxon>
        <taxon>Rhipicephalinae</taxon>
        <taxon>Rhipicephalus</taxon>
        <taxon>Boophilus</taxon>
    </lineage>
</organism>
<dbReference type="InterPro" id="IPR036875">
    <property type="entry name" value="Znf_CCHC_sf"/>
</dbReference>
<keyword evidence="1" id="KW-0479">Metal-binding</keyword>
<name>A0A9J6DU81_RHIMP</name>
<accession>A0A9J6DU81</accession>
<dbReference type="SUPFAM" id="SSF57756">
    <property type="entry name" value="Retrovirus zinc finger-like domains"/>
    <property type="match status" value="1"/>
</dbReference>
<evidence type="ECO:0000256" key="2">
    <source>
        <dbReference type="SAM" id="MobiDB-lite"/>
    </source>
</evidence>